<dbReference type="PANTHER" id="PTHR43479:SF7">
    <property type="entry name" value="TETR-FAMILY TRANSCRIPTIONAL REGULATOR"/>
    <property type="match status" value="1"/>
</dbReference>
<dbReference type="Gene3D" id="1.10.357.10">
    <property type="entry name" value="Tetracycline Repressor, domain 2"/>
    <property type="match status" value="1"/>
</dbReference>
<dbReference type="SUPFAM" id="SSF46689">
    <property type="entry name" value="Homeodomain-like"/>
    <property type="match status" value="1"/>
</dbReference>
<dbReference type="InterPro" id="IPR009057">
    <property type="entry name" value="Homeodomain-like_sf"/>
</dbReference>
<protein>
    <submittedName>
        <fullName evidence="4">TetR/AcrR family transcriptional regulator C-terminal domain-containing protein</fullName>
    </submittedName>
</protein>
<dbReference type="EMBL" id="CP146256">
    <property type="protein sequence ID" value="XAH73044.1"/>
    <property type="molecule type" value="Genomic_DNA"/>
</dbReference>
<dbReference type="PANTHER" id="PTHR43479">
    <property type="entry name" value="ACREF/ENVCD OPERON REPRESSOR-RELATED"/>
    <property type="match status" value="1"/>
</dbReference>
<evidence type="ECO:0000313" key="5">
    <source>
        <dbReference type="Proteomes" id="UP001451571"/>
    </source>
</evidence>
<evidence type="ECO:0000256" key="2">
    <source>
        <dbReference type="PROSITE-ProRule" id="PRU00335"/>
    </source>
</evidence>
<keyword evidence="5" id="KW-1185">Reference proteome</keyword>
<feature type="domain" description="HTH tetR-type" evidence="3">
    <location>
        <begin position="10"/>
        <end position="70"/>
    </location>
</feature>
<dbReference type="InterPro" id="IPR039532">
    <property type="entry name" value="TetR_C_Firmicutes"/>
</dbReference>
<dbReference type="InterPro" id="IPR050624">
    <property type="entry name" value="HTH-type_Tx_Regulator"/>
</dbReference>
<reference evidence="4 5" key="1">
    <citation type="submission" date="2024-02" db="EMBL/GenBank/DDBJ databases">
        <title>Bacterial strain from lacustrine sediment.</title>
        <authorList>
            <person name="Petit C."/>
            <person name="Fadhlaoui K."/>
        </authorList>
    </citation>
    <scope>NUCLEOTIDE SEQUENCE [LARGE SCALE GENOMIC DNA]</scope>
    <source>
        <strain evidence="4 5">IPX-CK</strain>
    </source>
</reference>
<dbReference type="InterPro" id="IPR001647">
    <property type="entry name" value="HTH_TetR"/>
</dbReference>
<evidence type="ECO:0000259" key="3">
    <source>
        <dbReference type="PROSITE" id="PS50977"/>
    </source>
</evidence>
<keyword evidence="1 2" id="KW-0238">DNA-binding</keyword>
<proteinExistence type="predicted"/>
<organism evidence="4 5">
    <name type="scientific">Kineothrix sedimenti</name>
    <dbReference type="NCBI Taxonomy" id="3123317"/>
    <lineage>
        <taxon>Bacteria</taxon>
        <taxon>Bacillati</taxon>
        <taxon>Bacillota</taxon>
        <taxon>Clostridia</taxon>
        <taxon>Lachnospirales</taxon>
        <taxon>Lachnospiraceae</taxon>
        <taxon>Kineothrix</taxon>
    </lineage>
</organism>
<evidence type="ECO:0000256" key="1">
    <source>
        <dbReference type="ARBA" id="ARBA00023125"/>
    </source>
</evidence>
<sequence>MNTKNNLRYKESEQKIKDTVMSLLNSKSLNQLTVQDICKNSGINRSTFYAHYQDIPELLNILETDIHKKIIAKYNSIDDVSDSMLDGSFYLPFLTTIYEHRNFYKACLQSRNNFPITTGYEALMEHVVKPVCESAGITNNSEMLYYLVFYQAGFTFVLKRWVDDDCKESPEKISDYLRNCLPRI</sequence>
<dbReference type="PROSITE" id="PS50977">
    <property type="entry name" value="HTH_TETR_2"/>
    <property type="match status" value="1"/>
</dbReference>
<feature type="DNA-binding region" description="H-T-H motif" evidence="2">
    <location>
        <begin position="33"/>
        <end position="52"/>
    </location>
</feature>
<gene>
    <name evidence="4" type="ORF">V6984_16250</name>
</gene>
<dbReference type="Proteomes" id="UP001451571">
    <property type="component" value="Chromosome"/>
</dbReference>
<evidence type="ECO:0000313" key="4">
    <source>
        <dbReference type="EMBL" id="XAH73044.1"/>
    </source>
</evidence>
<dbReference type="Pfam" id="PF14278">
    <property type="entry name" value="TetR_C_8"/>
    <property type="match status" value="1"/>
</dbReference>
<accession>A0ABZ3ES42</accession>
<dbReference type="RefSeq" id="WP_342756653.1">
    <property type="nucleotide sequence ID" value="NZ_CP146256.1"/>
</dbReference>
<name>A0ABZ3ES42_9FIRM</name>